<reference evidence="2" key="1">
    <citation type="submission" date="2023-06" db="EMBL/GenBank/DDBJ databases">
        <authorList>
            <person name="Delattre M."/>
        </authorList>
    </citation>
    <scope>NUCLEOTIDE SEQUENCE</scope>
    <source>
        <strain evidence="2">AF72</strain>
    </source>
</reference>
<feature type="transmembrane region" description="Helical" evidence="1">
    <location>
        <begin position="119"/>
        <end position="148"/>
    </location>
</feature>
<name>A0AA36CZM9_9BILA</name>
<gene>
    <name evidence="2" type="ORF">MSPICULIGERA_LOCUS15093</name>
</gene>
<feature type="transmembrane region" description="Helical" evidence="1">
    <location>
        <begin position="12"/>
        <end position="31"/>
    </location>
</feature>
<dbReference type="Proteomes" id="UP001177023">
    <property type="component" value="Unassembled WGS sequence"/>
</dbReference>
<evidence type="ECO:0000313" key="2">
    <source>
        <dbReference type="EMBL" id="CAJ0576807.1"/>
    </source>
</evidence>
<keyword evidence="1" id="KW-1133">Transmembrane helix</keyword>
<comment type="caution">
    <text evidence="2">The sequence shown here is derived from an EMBL/GenBank/DDBJ whole genome shotgun (WGS) entry which is preliminary data.</text>
</comment>
<protein>
    <submittedName>
        <fullName evidence="2">Uncharacterized protein</fullName>
    </submittedName>
</protein>
<keyword evidence="3" id="KW-1185">Reference proteome</keyword>
<feature type="non-terminal residue" evidence="2">
    <location>
        <position position="1"/>
    </location>
</feature>
<dbReference type="SUPFAM" id="SSF81321">
    <property type="entry name" value="Family A G protein-coupled receptor-like"/>
    <property type="match status" value="1"/>
</dbReference>
<feature type="transmembrane region" description="Helical" evidence="1">
    <location>
        <begin position="168"/>
        <end position="192"/>
    </location>
</feature>
<evidence type="ECO:0000256" key="1">
    <source>
        <dbReference type="SAM" id="Phobius"/>
    </source>
</evidence>
<proteinExistence type="predicted"/>
<sequence length="301" mass="35348">MSGNMSLIDWLTFARLPFIVLHHVFCIKYAFSKPQISPLIRVVLVIFMIDLVDIVPSFLHDFLGKYLEKQIFPDLLVDYIIITKAIRWYGTQALIVFIAFLQLWSIYNLTRLKEFSNTMLNISIAGILCFATVIAFPLLTDWAGFIFLIPGYYWSFDKSKPGTWIYEIWNWIAQIICLVFIIMADIYVIYFLHRHRRASRRQTLTGASSVHMHEPSQPSVRSGTKIQLTPQMRPTVPRKERLRIERGLAICFIIFSFGFVLETVSFNFLNSINSVYIRYVQLFANWLDYFKFSAYIFILRN</sequence>
<dbReference type="EMBL" id="CATQJA010002647">
    <property type="protein sequence ID" value="CAJ0576807.1"/>
    <property type="molecule type" value="Genomic_DNA"/>
</dbReference>
<feature type="transmembrane region" description="Helical" evidence="1">
    <location>
        <begin position="38"/>
        <end position="59"/>
    </location>
</feature>
<feature type="transmembrane region" description="Helical" evidence="1">
    <location>
        <begin position="275"/>
        <end position="298"/>
    </location>
</feature>
<dbReference type="AlphaFoldDB" id="A0AA36CZM9"/>
<evidence type="ECO:0000313" key="3">
    <source>
        <dbReference type="Proteomes" id="UP001177023"/>
    </source>
</evidence>
<keyword evidence="1" id="KW-0472">Membrane</keyword>
<keyword evidence="1" id="KW-0812">Transmembrane</keyword>
<feature type="transmembrane region" description="Helical" evidence="1">
    <location>
        <begin position="248"/>
        <end position="269"/>
    </location>
</feature>
<accession>A0AA36CZM9</accession>
<feature type="transmembrane region" description="Helical" evidence="1">
    <location>
        <begin position="86"/>
        <end position="107"/>
    </location>
</feature>
<organism evidence="2 3">
    <name type="scientific">Mesorhabditis spiculigera</name>
    <dbReference type="NCBI Taxonomy" id="96644"/>
    <lineage>
        <taxon>Eukaryota</taxon>
        <taxon>Metazoa</taxon>
        <taxon>Ecdysozoa</taxon>
        <taxon>Nematoda</taxon>
        <taxon>Chromadorea</taxon>
        <taxon>Rhabditida</taxon>
        <taxon>Rhabditina</taxon>
        <taxon>Rhabditomorpha</taxon>
        <taxon>Rhabditoidea</taxon>
        <taxon>Rhabditidae</taxon>
        <taxon>Mesorhabditinae</taxon>
        <taxon>Mesorhabditis</taxon>
    </lineage>
</organism>
<dbReference type="Gene3D" id="1.20.1070.10">
    <property type="entry name" value="Rhodopsin 7-helix transmembrane proteins"/>
    <property type="match status" value="1"/>
</dbReference>